<dbReference type="InterPro" id="IPR050191">
    <property type="entry name" value="ATP-dep_DNA_ligase"/>
</dbReference>
<protein>
    <submittedName>
        <fullName evidence="4">ATP dependent DNA ligase domain protein</fullName>
    </submittedName>
</protein>
<comment type="similarity">
    <text evidence="1">Belongs to the ATP-dependent DNA ligase family.</text>
</comment>
<geneLocation type="plasmid" evidence="4 5">
    <name>unnamed1</name>
</geneLocation>
<evidence type="ECO:0000313" key="5">
    <source>
        <dbReference type="Proteomes" id="UP000215256"/>
    </source>
</evidence>
<evidence type="ECO:0000313" key="4">
    <source>
        <dbReference type="EMBL" id="ASV87861.1"/>
    </source>
</evidence>
<dbReference type="InterPro" id="IPR016059">
    <property type="entry name" value="DNA_ligase_ATP-dep_CS"/>
</dbReference>
<dbReference type="PANTHER" id="PTHR45674">
    <property type="entry name" value="DNA LIGASE 1/3 FAMILY MEMBER"/>
    <property type="match status" value="1"/>
</dbReference>
<dbReference type="GO" id="GO:0006281">
    <property type="term" value="P:DNA repair"/>
    <property type="evidence" value="ECO:0007669"/>
    <property type="project" value="InterPro"/>
</dbReference>
<reference evidence="4 5" key="1">
    <citation type="submission" date="2017-07" db="EMBL/GenBank/DDBJ databases">
        <title>Phylogenetic study on the rhizospheric bacterium Ochrobactrum sp. A44.</title>
        <authorList>
            <person name="Krzyzanowska D.M."/>
            <person name="Ossowicki A."/>
            <person name="Rajewska M."/>
            <person name="Maciag T."/>
            <person name="Kaczynski Z."/>
            <person name="Czerwicka M."/>
            <person name="Jafra S."/>
        </authorList>
    </citation>
    <scope>NUCLEOTIDE SEQUENCE [LARGE SCALE GENOMIC DNA]</scope>
    <source>
        <strain evidence="4 5">A44</strain>
        <plasmid evidence="4 5">unnamed1</plasmid>
    </source>
</reference>
<dbReference type="AlphaFoldDB" id="A0A248UN84"/>
<sequence length="182" mass="20044">MPDFVPPQLCETRERPPAADGWIHEIKFDGHRIQMHIDNGVVTLKTRKGQDWTSKYPAVVASASKLPNAIIDGEICALDENGAPDFAALQAALSEGKTDALVFFAFDLLFEGNMDLRELPLIERKDQLQTLLTDADDDPRLRFVEHFETGGEAVLKSACRMSLEGIVSKQADAAYQAGRTAT</sequence>
<evidence type="ECO:0000256" key="1">
    <source>
        <dbReference type="ARBA" id="ARBA00007572"/>
    </source>
</evidence>
<dbReference type="GO" id="GO:0005524">
    <property type="term" value="F:ATP binding"/>
    <property type="evidence" value="ECO:0007669"/>
    <property type="project" value="InterPro"/>
</dbReference>
<organism evidence="4 5">
    <name type="scientific">Ochrobactrum quorumnocens</name>
    <dbReference type="NCBI Taxonomy" id="271865"/>
    <lineage>
        <taxon>Bacteria</taxon>
        <taxon>Pseudomonadati</taxon>
        <taxon>Pseudomonadota</taxon>
        <taxon>Alphaproteobacteria</taxon>
        <taxon>Hyphomicrobiales</taxon>
        <taxon>Brucellaceae</taxon>
        <taxon>Brucella/Ochrobactrum group</taxon>
        <taxon>Ochrobactrum</taxon>
    </lineage>
</organism>
<accession>A0A248UN84</accession>
<gene>
    <name evidence="4" type="ORF">CES85_3789</name>
</gene>
<dbReference type="Proteomes" id="UP000215256">
    <property type="component" value="Plasmid unnamed1"/>
</dbReference>
<evidence type="ECO:0000256" key="2">
    <source>
        <dbReference type="ARBA" id="ARBA00022598"/>
    </source>
</evidence>
<dbReference type="KEGG" id="och:CES85_3789"/>
<dbReference type="EMBL" id="CP022605">
    <property type="protein sequence ID" value="ASV87861.1"/>
    <property type="molecule type" value="Genomic_DNA"/>
</dbReference>
<dbReference type="GO" id="GO:0006310">
    <property type="term" value="P:DNA recombination"/>
    <property type="evidence" value="ECO:0007669"/>
    <property type="project" value="InterPro"/>
</dbReference>
<name>A0A248UN84_9HYPH</name>
<dbReference type="GO" id="GO:0003910">
    <property type="term" value="F:DNA ligase (ATP) activity"/>
    <property type="evidence" value="ECO:0007669"/>
    <property type="project" value="InterPro"/>
</dbReference>
<dbReference type="Gene3D" id="3.30.470.30">
    <property type="entry name" value="DNA ligase/mRNA capping enzyme"/>
    <property type="match status" value="1"/>
</dbReference>
<evidence type="ECO:0000259" key="3">
    <source>
        <dbReference type="PROSITE" id="PS50160"/>
    </source>
</evidence>
<feature type="domain" description="ATP-dependent DNA ligase family profile" evidence="3">
    <location>
        <begin position="94"/>
        <end position="182"/>
    </location>
</feature>
<dbReference type="Gene3D" id="3.30.1490.70">
    <property type="match status" value="1"/>
</dbReference>
<dbReference type="CDD" id="cd07906">
    <property type="entry name" value="Adenylation_DNA_ligase_LigD_LigC"/>
    <property type="match status" value="1"/>
</dbReference>
<dbReference type="PROSITE" id="PS00697">
    <property type="entry name" value="DNA_LIGASE_A1"/>
    <property type="match status" value="1"/>
</dbReference>
<dbReference type="SUPFAM" id="SSF56091">
    <property type="entry name" value="DNA ligase/mRNA capping enzyme, catalytic domain"/>
    <property type="match status" value="1"/>
</dbReference>
<keyword evidence="4" id="KW-0614">Plasmid</keyword>
<dbReference type="InterPro" id="IPR012310">
    <property type="entry name" value="DNA_ligase_ATP-dep_cent"/>
</dbReference>
<proteinExistence type="inferred from homology"/>
<dbReference type="PROSITE" id="PS50160">
    <property type="entry name" value="DNA_LIGASE_A3"/>
    <property type="match status" value="1"/>
</dbReference>
<keyword evidence="2 4" id="KW-0436">Ligase</keyword>
<dbReference type="Pfam" id="PF01068">
    <property type="entry name" value="DNA_ligase_A_M"/>
    <property type="match status" value="1"/>
</dbReference>
<dbReference type="PANTHER" id="PTHR45674:SF4">
    <property type="entry name" value="DNA LIGASE 1"/>
    <property type="match status" value="1"/>
</dbReference>